<gene>
    <name evidence="1" type="ORF">C491_20961</name>
</gene>
<dbReference type="RefSeq" id="WP_005559796.1">
    <property type="nucleotide sequence ID" value="NZ_AOIB01000042.1"/>
</dbReference>
<accession>L9WW18</accession>
<reference evidence="1 2" key="1">
    <citation type="journal article" date="2014" name="PLoS Genet.">
        <title>Phylogenetically driven sequencing of extremely halophilic archaea reveals strategies for static and dynamic osmo-response.</title>
        <authorList>
            <person name="Becker E.A."/>
            <person name="Seitzer P.M."/>
            <person name="Tritt A."/>
            <person name="Larsen D."/>
            <person name="Krusor M."/>
            <person name="Yao A.I."/>
            <person name="Wu D."/>
            <person name="Madern D."/>
            <person name="Eisen J.A."/>
            <person name="Darling A.E."/>
            <person name="Facciotti M.T."/>
        </authorList>
    </citation>
    <scope>NUCLEOTIDE SEQUENCE [LARGE SCALE GENOMIC DNA]</scope>
    <source>
        <strain evidence="1 2">DSM 10524</strain>
    </source>
</reference>
<dbReference type="AlphaFoldDB" id="L9WW18"/>
<protein>
    <submittedName>
        <fullName evidence="1">Uncharacterized protein</fullName>
    </submittedName>
</protein>
<evidence type="ECO:0000313" key="1">
    <source>
        <dbReference type="EMBL" id="ELY53650.1"/>
    </source>
</evidence>
<proteinExistence type="predicted"/>
<dbReference type="eggNOG" id="ENOG502N5SF">
    <property type="taxonomic scope" value="Archaea"/>
</dbReference>
<keyword evidence="2" id="KW-1185">Reference proteome</keyword>
<sequence>MTTESGENLNHEDLAEQLKKLSADERRKLLEEVETDDKLPILRWSSNPEAVKAAFKFVERKDTVTFEELRSYLQSEGHIDAEEGSYNFGIVDTDDGAFFSTTGDRDPNTEISLTDTGREFAAVFDENPGLRPIERTLLIGMQPYGSAFFYLSTLEAYREDGGLLREELQEALVDEYEGSGKYYTGYYNSWFHKLGLVEKEKIGRKVKYQLATPSGW</sequence>
<evidence type="ECO:0000313" key="2">
    <source>
        <dbReference type="Proteomes" id="UP000011688"/>
    </source>
</evidence>
<dbReference type="Proteomes" id="UP000011688">
    <property type="component" value="Unassembled WGS sequence"/>
</dbReference>
<organism evidence="1 2">
    <name type="scientific">Natronococcus amylolyticus DSM 10524</name>
    <dbReference type="NCBI Taxonomy" id="1227497"/>
    <lineage>
        <taxon>Archaea</taxon>
        <taxon>Methanobacteriati</taxon>
        <taxon>Methanobacteriota</taxon>
        <taxon>Stenosarchaea group</taxon>
        <taxon>Halobacteria</taxon>
        <taxon>Halobacteriales</taxon>
        <taxon>Natrialbaceae</taxon>
        <taxon>Natronococcus</taxon>
    </lineage>
</organism>
<name>L9WW18_9EURY</name>
<comment type="caution">
    <text evidence="1">The sequence shown here is derived from an EMBL/GenBank/DDBJ whole genome shotgun (WGS) entry which is preliminary data.</text>
</comment>
<dbReference type="OrthoDB" id="196481at2157"/>
<dbReference type="EMBL" id="AOIB01000042">
    <property type="protein sequence ID" value="ELY53650.1"/>
    <property type="molecule type" value="Genomic_DNA"/>
</dbReference>